<proteinExistence type="predicted"/>
<name>A0ABD2FTB4_PAGBO</name>
<accession>A0ABD2FTB4</accession>
<protein>
    <submittedName>
        <fullName evidence="2">Uncharacterized protein</fullName>
    </submittedName>
</protein>
<feature type="region of interest" description="Disordered" evidence="1">
    <location>
        <begin position="130"/>
        <end position="209"/>
    </location>
</feature>
<comment type="caution">
    <text evidence="2">The sequence shown here is derived from an EMBL/GenBank/DDBJ whole genome shotgun (WGS) entry which is preliminary data.</text>
</comment>
<organism evidence="2 3">
    <name type="scientific">Pagothenia borchgrevinki</name>
    <name type="common">Bald rockcod</name>
    <name type="synonym">Trematomus borchgrevinki</name>
    <dbReference type="NCBI Taxonomy" id="8213"/>
    <lineage>
        <taxon>Eukaryota</taxon>
        <taxon>Metazoa</taxon>
        <taxon>Chordata</taxon>
        <taxon>Craniata</taxon>
        <taxon>Vertebrata</taxon>
        <taxon>Euteleostomi</taxon>
        <taxon>Actinopterygii</taxon>
        <taxon>Neopterygii</taxon>
        <taxon>Teleostei</taxon>
        <taxon>Neoteleostei</taxon>
        <taxon>Acanthomorphata</taxon>
        <taxon>Eupercaria</taxon>
        <taxon>Perciformes</taxon>
        <taxon>Notothenioidei</taxon>
        <taxon>Nototheniidae</taxon>
        <taxon>Pagothenia</taxon>
    </lineage>
</organism>
<dbReference type="Proteomes" id="UP001619887">
    <property type="component" value="Unassembled WGS sequence"/>
</dbReference>
<feature type="compositionally biased region" description="Polar residues" evidence="1">
    <location>
        <begin position="133"/>
        <end position="143"/>
    </location>
</feature>
<evidence type="ECO:0000313" key="2">
    <source>
        <dbReference type="EMBL" id="KAL3044805.1"/>
    </source>
</evidence>
<gene>
    <name evidence="2" type="ORF">OYC64_013140</name>
</gene>
<feature type="compositionally biased region" description="Acidic residues" evidence="1">
    <location>
        <begin position="175"/>
        <end position="203"/>
    </location>
</feature>
<dbReference type="EMBL" id="JBIYXZ010002087">
    <property type="protein sequence ID" value="KAL3044805.1"/>
    <property type="molecule type" value="Genomic_DNA"/>
</dbReference>
<keyword evidence="3" id="KW-1185">Reference proteome</keyword>
<feature type="compositionally biased region" description="Polar residues" evidence="1">
    <location>
        <begin position="77"/>
        <end position="86"/>
    </location>
</feature>
<sequence>MFQRENRLQHWEFHSAPDQLIPMEHEQTRRPAAFLEAADITDNSAQKIRAHLNRKRQHESTEIGNERFQTENRHDGNQTGKEGGLTSSHVMEETGEFQHDDNMMPSHTMKSPAPPLSPFTPFVPAPRGVLKHSISQDSQSTETLTKRRRVEEDRRVRFSEEVVIIEPPEPGPDASDSEEDSGAEEDSVTDQECEEEPAAAEEEAPARRHALPAWILALKRNSGRKHR</sequence>
<feature type="region of interest" description="Disordered" evidence="1">
    <location>
        <begin position="100"/>
        <end position="119"/>
    </location>
</feature>
<reference evidence="2 3" key="2">
    <citation type="journal article" date="2024" name="G3 (Bethesda)">
        <title>The genome of the cryopelagic Antarctic bald notothen, Trematomus borchgrevinki.</title>
        <authorList>
            <person name="Rayamajhi N."/>
            <person name="Rivera-Colon A.G."/>
            <person name="Minhas B.F."/>
            <person name="Cheng C.C."/>
            <person name="Catchen J.M."/>
        </authorList>
    </citation>
    <scope>NUCLEOTIDE SEQUENCE [LARGE SCALE GENOMIC DNA]</scope>
    <source>
        <strain evidence="2">AGRC-2024</strain>
    </source>
</reference>
<dbReference type="AlphaFoldDB" id="A0ABD2FTB4"/>
<evidence type="ECO:0000313" key="3">
    <source>
        <dbReference type="Proteomes" id="UP001619887"/>
    </source>
</evidence>
<feature type="compositionally biased region" description="Basic and acidic residues" evidence="1">
    <location>
        <begin position="58"/>
        <end position="76"/>
    </location>
</feature>
<feature type="region of interest" description="Disordered" evidence="1">
    <location>
        <begin position="51"/>
        <end position="86"/>
    </location>
</feature>
<evidence type="ECO:0000256" key="1">
    <source>
        <dbReference type="SAM" id="MobiDB-lite"/>
    </source>
</evidence>
<feature type="compositionally biased region" description="Basic and acidic residues" evidence="1">
    <location>
        <begin position="149"/>
        <end position="160"/>
    </location>
</feature>
<reference evidence="2 3" key="1">
    <citation type="journal article" date="2022" name="G3 (Bethesda)">
        <title>Evaluating Illumina-, Nanopore-, and PacBio-based genome assembly strategies with the bald notothen, Trematomus borchgrevinki.</title>
        <authorList>
            <person name="Rayamajhi N."/>
            <person name="Cheng C.C."/>
            <person name="Catchen J.M."/>
        </authorList>
    </citation>
    <scope>NUCLEOTIDE SEQUENCE [LARGE SCALE GENOMIC DNA]</scope>
    <source>
        <strain evidence="2">AGRC-2024</strain>
    </source>
</reference>